<organism evidence="1 2">
    <name type="scientific">Andreesenia angusta</name>
    <dbReference type="NCBI Taxonomy" id="39480"/>
    <lineage>
        <taxon>Bacteria</taxon>
        <taxon>Bacillati</taxon>
        <taxon>Bacillota</taxon>
        <taxon>Tissierellia</taxon>
        <taxon>Tissierellales</taxon>
        <taxon>Gottschalkiaceae</taxon>
        <taxon>Andreesenia</taxon>
    </lineage>
</organism>
<evidence type="ECO:0000313" key="2">
    <source>
        <dbReference type="Proteomes" id="UP000180254"/>
    </source>
</evidence>
<dbReference type="Proteomes" id="UP000180254">
    <property type="component" value="Unassembled WGS sequence"/>
</dbReference>
<proteinExistence type="predicted"/>
<keyword evidence="2" id="KW-1185">Reference proteome</keyword>
<reference evidence="1 2" key="1">
    <citation type="submission" date="2016-09" db="EMBL/GenBank/DDBJ databases">
        <title>Genome sequence of Eubacterium angustum.</title>
        <authorList>
            <person name="Poehlein A."/>
            <person name="Daniel R."/>
        </authorList>
    </citation>
    <scope>NUCLEOTIDE SEQUENCE [LARGE SCALE GENOMIC DNA]</scope>
    <source>
        <strain evidence="1 2">DSM 1989</strain>
    </source>
</reference>
<gene>
    <name evidence="1" type="ORF">EUAN_12250</name>
</gene>
<protein>
    <submittedName>
        <fullName evidence="1">Uncharacterized protein</fullName>
    </submittedName>
</protein>
<dbReference type="RefSeq" id="WP_169817350.1">
    <property type="nucleotide sequence ID" value="NZ_MKIE01000004.1"/>
</dbReference>
<evidence type="ECO:0000313" key="1">
    <source>
        <dbReference type="EMBL" id="OHW62156.1"/>
    </source>
</evidence>
<accession>A0A1S1V696</accession>
<sequence length="58" mass="6475">MAMKIINERSLSDIKDEEISNQDKKQADIWEALLSLDSRIAAIEEGVANLATLNTTEK</sequence>
<dbReference type="STRING" id="39480.EUAN_12250"/>
<comment type="caution">
    <text evidence="1">The sequence shown here is derived from an EMBL/GenBank/DDBJ whole genome shotgun (WGS) entry which is preliminary data.</text>
</comment>
<name>A0A1S1V696_9FIRM</name>
<dbReference type="AlphaFoldDB" id="A0A1S1V696"/>
<dbReference type="EMBL" id="MKIE01000004">
    <property type="protein sequence ID" value="OHW62156.1"/>
    <property type="molecule type" value="Genomic_DNA"/>
</dbReference>